<organism evidence="1 2">
    <name type="scientific">Candidatus Marsarchaeota G1 archaeon OSP_D</name>
    <dbReference type="NCBI Taxonomy" id="1978155"/>
    <lineage>
        <taxon>Archaea</taxon>
        <taxon>Candidatus Marsarchaeota</taxon>
        <taxon>Candidatus Marsarchaeota group 1</taxon>
    </lineage>
</organism>
<protein>
    <recommendedName>
        <fullName evidence="3">3-isopropylmalate dehydratase</fullName>
    </recommendedName>
</protein>
<evidence type="ECO:0000313" key="2">
    <source>
        <dbReference type="Proteomes" id="UP000240880"/>
    </source>
</evidence>
<reference evidence="1 2" key="1">
    <citation type="submission" date="2017-04" db="EMBL/GenBank/DDBJ databases">
        <title>Novel microbial lineages endemic to geothermal iron-oxide mats fill important gaps in the evolutionary history of Archaea.</title>
        <authorList>
            <person name="Jay Z.J."/>
            <person name="Beam J.P."/>
            <person name="Dlakic M."/>
            <person name="Rusch D.B."/>
            <person name="Kozubal M.A."/>
            <person name="Inskeep W.P."/>
        </authorList>
    </citation>
    <scope>NUCLEOTIDE SEQUENCE [LARGE SCALE GENOMIC DNA]</scope>
    <source>
        <strain evidence="1">OSP_D</strain>
    </source>
</reference>
<name>A0A2R6A6G4_9ARCH</name>
<sequence>GLFVTNCPKVTSIVSEGDMISVDFDRGLVANLDTSKSIHFKPLPKFLVEIIDEGGIIPLLKKKGLLQENPL</sequence>
<dbReference type="Proteomes" id="UP000240880">
    <property type="component" value="Unassembled WGS sequence"/>
</dbReference>
<evidence type="ECO:0000313" key="1">
    <source>
        <dbReference type="EMBL" id="PSN81996.1"/>
    </source>
</evidence>
<accession>A0A2R6A6G4</accession>
<dbReference type="Gene3D" id="3.20.19.10">
    <property type="entry name" value="Aconitase, domain 4"/>
    <property type="match status" value="1"/>
</dbReference>
<proteinExistence type="predicted"/>
<dbReference type="SUPFAM" id="SSF52016">
    <property type="entry name" value="LeuD/IlvD-like"/>
    <property type="match status" value="1"/>
</dbReference>
<dbReference type="InterPro" id="IPR015928">
    <property type="entry name" value="Aconitase/3IPM_dehydase_swvl"/>
</dbReference>
<feature type="non-terminal residue" evidence="1">
    <location>
        <position position="1"/>
    </location>
</feature>
<comment type="caution">
    <text evidence="1">The sequence shown here is derived from an EMBL/GenBank/DDBJ whole genome shotgun (WGS) entry which is preliminary data.</text>
</comment>
<dbReference type="EMBL" id="NEXC01000109">
    <property type="protein sequence ID" value="PSN81996.1"/>
    <property type="molecule type" value="Genomic_DNA"/>
</dbReference>
<dbReference type="AlphaFoldDB" id="A0A2R6A6G4"/>
<gene>
    <name evidence="1" type="ORF">B9Q01_09265</name>
</gene>
<evidence type="ECO:0008006" key="3">
    <source>
        <dbReference type="Google" id="ProtNLM"/>
    </source>
</evidence>